<keyword evidence="3" id="KW-1185">Reference proteome</keyword>
<dbReference type="Pfam" id="PF13333">
    <property type="entry name" value="rve_2"/>
    <property type="match status" value="1"/>
</dbReference>
<organism evidence="2 3">
    <name type="scientific">Chryseobacterium pennae</name>
    <dbReference type="NCBI Taxonomy" id="2258962"/>
    <lineage>
        <taxon>Bacteria</taxon>
        <taxon>Pseudomonadati</taxon>
        <taxon>Bacteroidota</taxon>
        <taxon>Flavobacteriia</taxon>
        <taxon>Flavobacteriales</taxon>
        <taxon>Weeksellaceae</taxon>
        <taxon>Chryseobacterium group</taxon>
        <taxon>Chryseobacterium</taxon>
    </lineage>
</organism>
<reference evidence="3" key="1">
    <citation type="submission" date="2018-06" db="EMBL/GenBank/DDBJ databases">
        <authorList>
            <person name="Lum Nde A."/>
            <person name="Hugo C."/>
        </authorList>
    </citation>
    <scope>NUCLEOTIDE SEQUENCE [LARGE SCALE GENOMIC DNA]</scope>
    <source>
        <strain evidence="3">1_F178</strain>
    </source>
</reference>
<dbReference type="Proteomes" id="UP000256686">
    <property type="component" value="Unassembled WGS sequence"/>
</dbReference>
<accession>A0A3D9C1V9</accession>
<evidence type="ECO:0000259" key="1">
    <source>
        <dbReference type="Pfam" id="PF13333"/>
    </source>
</evidence>
<dbReference type="EMBL" id="QNVT01000037">
    <property type="protein sequence ID" value="REC59512.1"/>
    <property type="molecule type" value="Genomic_DNA"/>
</dbReference>
<evidence type="ECO:0000313" key="2">
    <source>
        <dbReference type="EMBL" id="REC59512.1"/>
    </source>
</evidence>
<dbReference type="SUPFAM" id="SSF53098">
    <property type="entry name" value="Ribonuclease H-like"/>
    <property type="match status" value="1"/>
</dbReference>
<dbReference type="GO" id="GO:0015074">
    <property type="term" value="P:DNA integration"/>
    <property type="evidence" value="ECO:0007669"/>
    <property type="project" value="InterPro"/>
</dbReference>
<evidence type="ECO:0000313" key="3">
    <source>
        <dbReference type="Proteomes" id="UP000256686"/>
    </source>
</evidence>
<sequence length="54" mass="6648">MKICFIKKVELKSIEELKKEIKEYIHYYNNERIRLNLKGKSPVQYRTLSYQNII</sequence>
<protein>
    <recommendedName>
        <fullName evidence="1">Integrase catalytic domain-containing protein</fullName>
    </recommendedName>
</protein>
<dbReference type="InterPro" id="IPR012337">
    <property type="entry name" value="RNaseH-like_sf"/>
</dbReference>
<dbReference type="InterPro" id="IPR001584">
    <property type="entry name" value="Integrase_cat-core"/>
</dbReference>
<dbReference type="AlphaFoldDB" id="A0A3D9C1V9"/>
<feature type="domain" description="Integrase catalytic" evidence="1">
    <location>
        <begin position="5"/>
        <end position="47"/>
    </location>
</feature>
<proteinExistence type="predicted"/>
<gene>
    <name evidence="2" type="ORF">DRF65_25865</name>
</gene>
<comment type="caution">
    <text evidence="2">The sequence shown here is derived from an EMBL/GenBank/DDBJ whole genome shotgun (WGS) entry which is preliminary data.</text>
</comment>
<name>A0A3D9C1V9_9FLAO</name>